<evidence type="ECO:0000256" key="2">
    <source>
        <dbReference type="ARBA" id="ARBA00022980"/>
    </source>
</evidence>
<dbReference type="EMBL" id="SOCA01000017">
    <property type="protein sequence ID" value="TDU63042.1"/>
    <property type="molecule type" value="Genomic_DNA"/>
</dbReference>
<feature type="domain" description="KOW" evidence="6">
    <location>
        <begin position="7"/>
        <end position="34"/>
    </location>
</feature>
<organism evidence="7 8">
    <name type="scientific">Prosthecobacter fusiformis</name>
    <dbReference type="NCBI Taxonomy" id="48464"/>
    <lineage>
        <taxon>Bacteria</taxon>
        <taxon>Pseudomonadati</taxon>
        <taxon>Verrucomicrobiota</taxon>
        <taxon>Verrucomicrobiia</taxon>
        <taxon>Verrucomicrobiales</taxon>
        <taxon>Verrucomicrobiaceae</taxon>
        <taxon>Prosthecobacter</taxon>
    </lineage>
</organism>
<dbReference type="GO" id="GO:0003735">
    <property type="term" value="F:structural constituent of ribosome"/>
    <property type="evidence" value="ECO:0007669"/>
    <property type="project" value="InterPro"/>
</dbReference>
<dbReference type="GO" id="GO:0005840">
    <property type="term" value="C:ribosome"/>
    <property type="evidence" value="ECO:0007669"/>
    <property type="project" value="UniProtKB-KW"/>
</dbReference>
<reference evidence="7 8" key="1">
    <citation type="submission" date="2019-03" db="EMBL/GenBank/DDBJ databases">
        <title>Genomic Encyclopedia of Archaeal and Bacterial Type Strains, Phase II (KMG-II): from individual species to whole genera.</title>
        <authorList>
            <person name="Goeker M."/>
        </authorList>
    </citation>
    <scope>NUCLEOTIDE SEQUENCE [LARGE SCALE GENOMIC DNA]</scope>
    <source>
        <strain evidence="7 8">ATCC 25309</strain>
    </source>
</reference>
<dbReference type="InterPro" id="IPR003256">
    <property type="entry name" value="Ribosomal_uL24"/>
</dbReference>
<dbReference type="SUPFAM" id="SSF50104">
    <property type="entry name" value="Translation proteins SH3-like domain"/>
    <property type="match status" value="1"/>
</dbReference>
<dbReference type="InterPro" id="IPR005824">
    <property type="entry name" value="KOW"/>
</dbReference>
<keyword evidence="5" id="KW-0699">rRNA-binding</keyword>
<dbReference type="SMART" id="SM00739">
    <property type="entry name" value="KOW"/>
    <property type="match status" value="1"/>
</dbReference>
<evidence type="ECO:0000256" key="4">
    <source>
        <dbReference type="ARBA" id="ARBA00035206"/>
    </source>
</evidence>
<comment type="subunit">
    <text evidence="5">Part of the 50S ribosomal subunit.</text>
</comment>
<comment type="function">
    <text evidence="5">One of two assembly initiator proteins, it binds directly to the 5'-end of the 23S rRNA, where it nucleates assembly of the 50S subunit.</text>
</comment>
<gene>
    <name evidence="5" type="primary">rplX</name>
    <name evidence="7" type="ORF">EI77_04563</name>
</gene>
<dbReference type="InterPro" id="IPR014722">
    <property type="entry name" value="Rib_uL2_dom2"/>
</dbReference>
<evidence type="ECO:0000256" key="5">
    <source>
        <dbReference type="HAMAP-Rule" id="MF_01326"/>
    </source>
</evidence>
<dbReference type="PANTHER" id="PTHR12903">
    <property type="entry name" value="MITOCHONDRIAL RIBOSOMAL PROTEIN L24"/>
    <property type="match status" value="1"/>
</dbReference>
<evidence type="ECO:0000313" key="8">
    <source>
        <dbReference type="Proteomes" id="UP000295662"/>
    </source>
</evidence>
<dbReference type="Pfam" id="PF00467">
    <property type="entry name" value="KOW"/>
    <property type="match status" value="1"/>
</dbReference>
<protein>
    <recommendedName>
        <fullName evidence="4 5">Large ribosomal subunit protein uL24</fullName>
    </recommendedName>
</protein>
<keyword evidence="2 5" id="KW-0689">Ribosomal protein</keyword>
<keyword evidence="5" id="KW-0694">RNA-binding</keyword>
<dbReference type="GO" id="GO:0006412">
    <property type="term" value="P:translation"/>
    <property type="evidence" value="ECO:0007669"/>
    <property type="project" value="UniProtKB-UniRule"/>
</dbReference>
<dbReference type="AlphaFoldDB" id="A0A4R7RJX1"/>
<dbReference type="CDD" id="cd06089">
    <property type="entry name" value="KOW_RPL26"/>
    <property type="match status" value="1"/>
</dbReference>
<dbReference type="Gene3D" id="2.30.30.30">
    <property type="match status" value="1"/>
</dbReference>
<dbReference type="RefSeq" id="WP_133797520.1">
    <property type="nucleotide sequence ID" value="NZ_SOCA01000017.1"/>
</dbReference>
<evidence type="ECO:0000313" key="7">
    <source>
        <dbReference type="EMBL" id="TDU63042.1"/>
    </source>
</evidence>
<evidence type="ECO:0000256" key="1">
    <source>
        <dbReference type="ARBA" id="ARBA00010618"/>
    </source>
</evidence>
<sequence length="93" mass="10067">MSQIKTHVKKGDTVVVTSGAHKGAQGTIIEVQTAKNRVLIEGVRMIKKTVKPSQERPGGGIIEQEGPIHISNVKLAEQETKAKSTKKKVAKKK</sequence>
<accession>A0A4R7RJX1</accession>
<evidence type="ECO:0000256" key="3">
    <source>
        <dbReference type="ARBA" id="ARBA00023274"/>
    </source>
</evidence>
<dbReference type="Pfam" id="PF17136">
    <property type="entry name" value="ribosomal_L24"/>
    <property type="match status" value="1"/>
</dbReference>
<comment type="function">
    <text evidence="5">One of the proteins that surrounds the polypeptide exit tunnel on the outside of the subunit.</text>
</comment>
<dbReference type="GO" id="GO:1990904">
    <property type="term" value="C:ribonucleoprotein complex"/>
    <property type="evidence" value="ECO:0007669"/>
    <property type="project" value="UniProtKB-KW"/>
</dbReference>
<dbReference type="OrthoDB" id="9807419at2"/>
<dbReference type="InterPro" id="IPR008991">
    <property type="entry name" value="Translation_prot_SH3-like_sf"/>
</dbReference>
<dbReference type="GO" id="GO:0019843">
    <property type="term" value="F:rRNA binding"/>
    <property type="evidence" value="ECO:0007669"/>
    <property type="project" value="UniProtKB-UniRule"/>
</dbReference>
<comment type="caution">
    <text evidence="7">The sequence shown here is derived from an EMBL/GenBank/DDBJ whole genome shotgun (WGS) entry which is preliminary data.</text>
</comment>
<comment type="similarity">
    <text evidence="1 5">Belongs to the universal ribosomal protein uL24 family.</text>
</comment>
<dbReference type="Proteomes" id="UP000295662">
    <property type="component" value="Unassembled WGS sequence"/>
</dbReference>
<keyword evidence="3 5" id="KW-0687">Ribonucleoprotein</keyword>
<proteinExistence type="inferred from homology"/>
<dbReference type="HAMAP" id="MF_01326_B">
    <property type="entry name" value="Ribosomal_uL24_B"/>
    <property type="match status" value="1"/>
</dbReference>
<dbReference type="InterPro" id="IPR057264">
    <property type="entry name" value="Ribosomal_uL24_C"/>
</dbReference>
<dbReference type="NCBIfam" id="TIGR01079">
    <property type="entry name" value="rplX_bact"/>
    <property type="match status" value="1"/>
</dbReference>
<dbReference type="InterPro" id="IPR041988">
    <property type="entry name" value="Ribosomal_uL24_KOW"/>
</dbReference>
<name>A0A4R7RJX1_9BACT</name>
<keyword evidence="8" id="KW-1185">Reference proteome</keyword>
<evidence type="ECO:0000259" key="6">
    <source>
        <dbReference type="SMART" id="SM00739"/>
    </source>
</evidence>